<protein>
    <submittedName>
        <fullName evidence="1">Uncharacterized protein</fullName>
    </submittedName>
</protein>
<dbReference type="Proteomes" id="UP000441399">
    <property type="component" value="Unassembled WGS sequence"/>
</dbReference>
<reference evidence="1 2" key="1">
    <citation type="submission" date="2019-11" db="EMBL/GenBank/DDBJ databases">
        <authorList>
            <person name="Holert J."/>
        </authorList>
    </citation>
    <scope>NUCLEOTIDE SEQUENCE [LARGE SCALE GENOMIC DNA]</scope>
    <source>
        <strain evidence="1">SB11_3</strain>
    </source>
</reference>
<organism evidence="1 2">
    <name type="scientific">BD1-7 clade bacterium</name>
    <dbReference type="NCBI Taxonomy" id="2029982"/>
    <lineage>
        <taxon>Bacteria</taxon>
        <taxon>Pseudomonadati</taxon>
        <taxon>Pseudomonadota</taxon>
        <taxon>Gammaproteobacteria</taxon>
        <taxon>Cellvibrionales</taxon>
        <taxon>Spongiibacteraceae</taxon>
        <taxon>BD1-7 clade</taxon>
    </lineage>
</organism>
<evidence type="ECO:0000313" key="2">
    <source>
        <dbReference type="Proteomes" id="UP000441399"/>
    </source>
</evidence>
<gene>
    <name evidence="1" type="ORF">OPDIPICF_01552</name>
</gene>
<accession>A0A5S9PYW9</accession>
<dbReference type="AlphaFoldDB" id="A0A5S9PYW9"/>
<proteinExistence type="predicted"/>
<evidence type="ECO:0000313" key="1">
    <source>
        <dbReference type="EMBL" id="CAA0110320.1"/>
    </source>
</evidence>
<keyword evidence="2" id="KW-1185">Reference proteome</keyword>
<name>A0A5S9PYW9_9GAMM</name>
<sequence length="154" mass="16214">MLNRNTLLIATFAIGTTVGAIASELASNGLYVFKAGDSIVAAEVNSNFDLLYSKMEALRKRSVTNILDSYPGSLECAGDDNSIGNIRFNVDGTISSNTIYAGATEWAHAEGVDQIVVNTVPPISLSVSYSETASSAPIRLEPIVGSVGYFCGKI</sequence>
<dbReference type="EMBL" id="CACSIO010000012">
    <property type="protein sequence ID" value="CAA0110320.1"/>
    <property type="molecule type" value="Genomic_DNA"/>
</dbReference>